<dbReference type="Proteomes" id="UP001195483">
    <property type="component" value="Unassembled WGS sequence"/>
</dbReference>
<dbReference type="Pfam" id="PF00619">
    <property type="entry name" value="CARD"/>
    <property type="match status" value="3"/>
</dbReference>
<name>A0AAE0S102_9BIVA</name>
<evidence type="ECO:0000313" key="3">
    <source>
        <dbReference type="EMBL" id="KAK3583114.1"/>
    </source>
</evidence>
<dbReference type="PANTHER" id="PTHR15034">
    <property type="entry name" value="DEATH DOMAIN-CONTAINING PROTEIN CRADD"/>
    <property type="match status" value="1"/>
</dbReference>
<reference evidence="3" key="3">
    <citation type="submission" date="2023-05" db="EMBL/GenBank/DDBJ databases">
        <authorList>
            <person name="Smith C.H."/>
        </authorList>
    </citation>
    <scope>NUCLEOTIDE SEQUENCE</scope>
    <source>
        <strain evidence="3">CHS0354</strain>
        <tissue evidence="3">Mantle</tissue>
    </source>
</reference>
<dbReference type="SUPFAM" id="SSF47986">
    <property type="entry name" value="DEATH domain"/>
    <property type="match status" value="4"/>
</dbReference>
<dbReference type="GO" id="GO:0002020">
    <property type="term" value="F:protease binding"/>
    <property type="evidence" value="ECO:0007669"/>
    <property type="project" value="InterPro"/>
</dbReference>
<dbReference type="PANTHER" id="PTHR15034:SF5">
    <property type="entry name" value="DEATH DOMAIN-CONTAINING PROTEIN CRADD"/>
    <property type="match status" value="1"/>
</dbReference>
<evidence type="ECO:0000259" key="2">
    <source>
        <dbReference type="PROSITE" id="PS50209"/>
    </source>
</evidence>
<feature type="compositionally biased region" description="Basic and acidic residues" evidence="1">
    <location>
        <begin position="159"/>
        <end position="173"/>
    </location>
</feature>
<accession>A0AAE0S102</accession>
<dbReference type="InterPro" id="IPR001315">
    <property type="entry name" value="CARD"/>
</dbReference>
<feature type="region of interest" description="Disordered" evidence="1">
    <location>
        <begin position="928"/>
        <end position="1003"/>
    </location>
</feature>
<feature type="domain" description="CARD" evidence="2">
    <location>
        <begin position="274"/>
        <end position="364"/>
    </location>
</feature>
<dbReference type="GO" id="GO:0070513">
    <property type="term" value="F:death domain binding"/>
    <property type="evidence" value="ECO:0007669"/>
    <property type="project" value="InterPro"/>
</dbReference>
<evidence type="ECO:0000256" key="1">
    <source>
        <dbReference type="SAM" id="MobiDB-lite"/>
    </source>
</evidence>
<dbReference type="EMBL" id="JAEAOA010002158">
    <property type="protein sequence ID" value="KAK3583114.1"/>
    <property type="molecule type" value="Genomic_DNA"/>
</dbReference>
<organism evidence="3 4">
    <name type="scientific">Potamilus streckersoni</name>
    <dbReference type="NCBI Taxonomy" id="2493646"/>
    <lineage>
        <taxon>Eukaryota</taxon>
        <taxon>Metazoa</taxon>
        <taxon>Spiralia</taxon>
        <taxon>Lophotrochozoa</taxon>
        <taxon>Mollusca</taxon>
        <taxon>Bivalvia</taxon>
        <taxon>Autobranchia</taxon>
        <taxon>Heteroconchia</taxon>
        <taxon>Palaeoheterodonta</taxon>
        <taxon>Unionida</taxon>
        <taxon>Unionoidea</taxon>
        <taxon>Unionidae</taxon>
        <taxon>Ambleminae</taxon>
        <taxon>Lampsilini</taxon>
        <taxon>Potamilus</taxon>
    </lineage>
</organism>
<gene>
    <name evidence="3" type="ORF">CHS0354_036861</name>
</gene>
<dbReference type="AlphaFoldDB" id="A0AAE0S102"/>
<feature type="domain" description="CARD" evidence="2">
    <location>
        <begin position="393"/>
        <end position="440"/>
    </location>
</feature>
<comment type="caution">
    <text evidence="3">The sequence shown here is derived from an EMBL/GenBank/DDBJ whole genome shotgun (WGS) entry which is preliminary data.</text>
</comment>
<dbReference type="InterPro" id="IPR037939">
    <property type="entry name" value="CRADD"/>
</dbReference>
<feature type="compositionally biased region" description="Basic and acidic residues" evidence="1">
    <location>
        <begin position="890"/>
        <end position="903"/>
    </location>
</feature>
<feature type="compositionally biased region" description="Acidic residues" evidence="1">
    <location>
        <begin position="904"/>
        <end position="913"/>
    </location>
</feature>
<dbReference type="Gene3D" id="1.10.533.10">
    <property type="entry name" value="Death Domain, Fas"/>
    <property type="match status" value="4"/>
</dbReference>
<feature type="domain" description="CARD" evidence="2">
    <location>
        <begin position="636"/>
        <end position="727"/>
    </location>
</feature>
<reference evidence="3" key="2">
    <citation type="journal article" date="2021" name="Genome Biol. Evol.">
        <title>Developing a high-quality reference genome for a parasitic bivalve with doubly uniparental inheritance (Bivalvia: Unionida).</title>
        <authorList>
            <person name="Smith C.H."/>
        </authorList>
    </citation>
    <scope>NUCLEOTIDE SEQUENCE</scope>
    <source>
        <strain evidence="3">CHS0354</strain>
        <tissue evidence="3">Mantle</tissue>
    </source>
</reference>
<sequence length="1003" mass="113424">MGCRISCIPWGTVREVHRIFVQTSGPNLHINAVTTLSEHEIELDVSTREEQKGITNPTYANDADLVPRSQVDDMGCSFFRLRSDTGNEDNNIKNSFAGPNVLATSSPVSSVRDTDTDVVRRRQKREFIKAVSNPTYANKEEDIITSRGDSIPSLTSSSEFRDSKDNQHMKAAGEHSSSGYGGSEESGRSSLKSTTDGSSLNNCLRVDEIKERLSDIQSCSGKSSFKSSTGVLNNCLSVDEINERLGDMQSYSTTTHGPLLPEEKAGYNRHKTKLKLSQRDNLRRNFRYIKAELTNTADVVDYLIQAGDLDEDDHEEIQMAGSRTKRVDLLLRKLLTSTPTAYDHFVESLRVIGRQDMMNVLSDDNVRITELVPLNQDNAPGKESILHAKGDFLVRELKPDLILDFFFQNGTLSLDDYEFVSVRKTRKQKANKLIKLIRRKLPWGYYDLLYALSMTKTYHIIEELLVPYQGDERLNTAYRCSESLYVSCPAGSGELTMNQHGIDSSEIQIEVHLSTKNGQRLTELERRINDHLNDSEGDDIRELLLEHAKCGFVDSSMGSIIIRLRAYSSTTSVKTIQEFCSKGCMQSMIMKILKAKNLLPHLPEGEINIDFKVESFDRDGIDFEESNKDVGPNDRPQIDAVEMVRRNRSYLLEELDIFRVIKASLDKKILTDSDIQKINECAGSGRLKTTEMFLDCLLLNGNMACGQFLEVLRKMKQITVLHHLQRNDSYSGKLCALKDNLVAHFQMVADEIDPMDFEEIFIERGILTRKYFCSLRERFSSNRRNRAIYFIKSILDQGPDEFKAFVDGLVQEGHDHIVKMLCDTTVIKEDNPNLEEYNLEADFEIQEVSVEETIDKGAICSGTVEVIVKREKNRAVENKVAEETDVEYRDGISSKGKDNKVDDDSNDVDEGTEITETFPEYNLIKMGHRINRENRPKTLPIRTSGDANDTAGPDPPNKIQKAYTFPKHRKDDADNTEAISPLTPRDSGYMGSQSSKQNLTHIV</sequence>
<protein>
    <recommendedName>
        <fullName evidence="2">CARD domain-containing protein</fullName>
    </recommendedName>
</protein>
<keyword evidence="4" id="KW-1185">Reference proteome</keyword>
<feature type="region of interest" description="Disordered" evidence="1">
    <location>
        <begin position="890"/>
        <end position="914"/>
    </location>
</feature>
<dbReference type="CDD" id="cd01671">
    <property type="entry name" value="CARD"/>
    <property type="match status" value="3"/>
</dbReference>
<evidence type="ECO:0000313" key="4">
    <source>
        <dbReference type="Proteomes" id="UP001195483"/>
    </source>
</evidence>
<dbReference type="InterPro" id="IPR011029">
    <property type="entry name" value="DEATH-like_dom_sf"/>
</dbReference>
<feature type="compositionally biased region" description="Polar residues" evidence="1">
    <location>
        <begin position="990"/>
        <end position="1003"/>
    </location>
</feature>
<proteinExistence type="predicted"/>
<dbReference type="GO" id="GO:0042981">
    <property type="term" value="P:regulation of apoptotic process"/>
    <property type="evidence" value="ECO:0007669"/>
    <property type="project" value="InterPro"/>
</dbReference>
<dbReference type="PROSITE" id="PS50209">
    <property type="entry name" value="CARD"/>
    <property type="match status" value="3"/>
</dbReference>
<reference evidence="3" key="1">
    <citation type="journal article" date="2021" name="Genome Biol. Evol.">
        <title>A High-Quality Reference Genome for a Parasitic Bivalve with Doubly Uniparental Inheritance (Bivalvia: Unionida).</title>
        <authorList>
            <person name="Smith C.H."/>
        </authorList>
    </citation>
    <scope>NUCLEOTIDE SEQUENCE</scope>
    <source>
        <strain evidence="3">CHS0354</strain>
    </source>
</reference>
<feature type="region of interest" description="Disordered" evidence="1">
    <location>
        <begin position="139"/>
        <end position="198"/>
    </location>
</feature>